<evidence type="ECO:0000313" key="3">
    <source>
        <dbReference type="Proteomes" id="UP000027982"/>
    </source>
</evidence>
<dbReference type="AlphaFoldDB" id="A0A068NJP2"/>
<dbReference type="HOGENOM" id="CLU_2329580_0_0_0"/>
<organism evidence="2 3">
    <name type="scientific">Fimbriimonas ginsengisoli Gsoil 348</name>
    <dbReference type="NCBI Taxonomy" id="661478"/>
    <lineage>
        <taxon>Bacteria</taxon>
        <taxon>Bacillati</taxon>
        <taxon>Armatimonadota</taxon>
        <taxon>Fimbriimonadia</taxon>
        <taxon>Fimbriimonadales</taxon>
        <taxon>Fimbriimonadaceae</taxon>
        <taxon>Fimbriimonas</taxon>
    </lineage>
</organism>
<dbReference type="RefSeq" id="WP_144240954.1">
    <property type="nucleotide sequence ID" value="NZ_CP007139.1"/>
</dbReference>
<dbReference type="KEGG" id="fgi:OP10G_0460"/>
<evidence type="ECO:0000256" key="1">
    <source>
        <dbReference type="SAM" id="Phobius"/>
    </source>
</evidence>
<name>A0A068NJP2_FIMGI</name>
<dbReference type="EMBL" id="CP007139">
    <property type="protein sequence ID" value="AIE83828.1"/>
    <property type="molecule type" value="Genomic_DNA"/>
</dbReference>
<keyword evidence="1" id="KW-1133">Transmembrane helix</keyword>
<protein>
    <submittedName>
        <fullName evidence="2">Uncharacterized protein</fullName>
    </submittedName>
</protein>
<sequence>MAKLSPFKLGFVIFWRLALFAGVIFLVYFGCRPRPVVPEFHQYVGDPRTGCFYPAETKKLSDLPANDEEGPQSHWDEFASLDQAKKAGYHACAVPPHG</sequence>
<accession>A0A068NJP2</accession>
<keyword evidence="1" id="KW-0812">Transmembrane</keyword>
<proteinExistence type="predicted"/>
<dbReference type="STRING" id="661478.OP10G_0460"/>
<keyword evidence="1" id="KW-0472">Membrane</keyword>
<feature type="transmembrane region" description="Helical" evidence="1">
    <location>
        <begin position="12"/>
        <end position="31"/>
    </location>
</feature>
<dbReference type="Proteomes" id="UP000027982">
    <property type="component" value="Chromosome"/>
</dbReference>
<evidence type="ECO:0000313" key="2">
    <source>
        <dbReference type="EMBL" id="AIE83828.1"/>
    </source>
</evidence>
<gene>
    <name evidence="2" type="ORF">OP10G_0460</name>
</gene>
<keyword evidence="3" id="KW-1185">Reference proteome</keyword>
<reference evidence="2 3" key="1">
    <citation type="journal article" date="2014" name="PLoS ONE">
        <title>The first complete genome sequence of the class fimbriimonadia in the phylum armatimonadetes.</title>
        <authorList>
            <person name="Hu Z.Y."/>
            <person name="Wang Y.Z."/>
            <person name="Im W.T."/>
            <person name="Wang S.Y."/>
            <person name="Zhao G.P."/>
            <person name="Zheng H.J."/>
            <person name="Quan Z.X."/>
        </authorList>
    </citation>
    <scope>NUCLEOTIDE SEQUENCE [LARGE SCALE GENOMIC DNA]</scope>
    <source>
        <strain evidence="2">Gsoil 348</strain>
    </source>
</reference>